<dbReference type="InterPro" id="IPR016161">
    <property type="entry name" value="Ald_DH/histidinol_DH"/>
</dbReference>
<accession>A0A2I2KHX8</accession>
<dbReference type="RefSeq" id="WP_101829487.1">
    <property type="nucleotide sequence ID" value="NZ_FZMO01000001.1"/>
</dbReference>
<keyword evidence="2 6" id="KW-0560">Oxidoreductase</keyword>
<dbReference type="OrthoDB" id="6882680at2"/>
<evidence type="ECO:0000256" key="4">
    <source>
        <dbReference type="ARBA" id="ARBA00049194"/>
    </source>
</evidence>
<protein>
    <recommendedName>
        <fullName evidence="3">aldehyde dehydrogenase (NAD(+))</fullName>
        <ecNumber evidence="3">1.2.1.3</ecNumber>
    </recommendedName>
</protein>
<dbReference type="Pfam" id="PF00171">
    <property type="entry name" value="Aldedh"/>
    <property type="match status" value="1"/>
</dbReference>
<dbReference type="FunFam" id="3.40.605.10:FF:000007">
    <property type="entry name" value="NAD/NADP-dependent betaine aldehyde dehydrogenase"/>
    <property type="match status" value="1"/>
</dbReference>
<evidence type="ECO:0000256" key="1">
    <source>
        <dbReference type="ARBA" id="ARBA00009986"/>
    </source>
</evidence>
<dbReference type="SUPFAM" id="SSF53720">
    <property type="entry name" value="ALDH-like"/>
    <property type="match status" value="1"/>
</dbReference>
<dbReference type="Proteomes" id="UP000234331">
    <property type="component" value="Unassembled WGS sequence"/>
</dbReference>
<evidence type="ECO:0000256" key="2">
    <source>
        <dbReference type="ARBA" id="ARBA00023002"/>
    </source>
</evidence>
<dbReference type="EMBL" id="FZMO01000001">
    <property type="protein sequence ID" value="SNQ45280.1"/>
    <property type="molecule type" value="Genomic_DNA"/>
</dbReference>
<dbReference type="InterPro" id="IPR016162">
    <property type="entry name" value="Ald_DH_N"/>
</dbReference>
<dbReference type="PROSITE" id="PS00070">
    <property type="entry name" value="ALDEHYDE_DEHYDR_CYS"/>
    <property type="match status" value="1"/>
</dbReference>
<dbReference type="AlphaFoldDB" id="A0A2I2KHX8"/>
<dbReference type="EC" id="1.2.1.3" evidence="3"/>
<dbReference type="Gene3D" id="3.40.605.10">
    <property type="entry name" value="Aldehyde Dehydrogenase, Chain A, domain 1"/>
    <property type="match status" value="1"/>
</dbReference>
<feature type="domain" description="Aldehyde dehydrogenase" evidence="5">
    <location>
        <begin position="13"/>
        <end position="470"/>
    </location>
</feature>
<name>A0A2I2KHX8_9ACTN</name>
<dbReference type="CDD" id="cd07138">
    <property type="entry name" value="ALDH_CddD_SSP0762"/>
    <property type="match status" value="1"/>
</dbReference>
<comment type="catalytic activity">
    <reaction evidence="4">
        <text>an aldehyde + NAD(+) + H2O = a carboxylate + NADH + 2 H(+)</text>
        <dbReference type="Rhea" id="RHEA:16185"/>
        <dbReference type="ChEBI" id="CHEBI:15377"/>
        <dbReference type="ChEBI" id="CHEBI:15378"/>
        <dbReference type="ChEBI" id="CHEBI:17478"/>
        <dbReference type="ChEBI" id="CHEBI:29067"/>
        <dbReference type="ChEBI" id="CHEBI:57540"/>
        <dbReference type="ChEBI" id="CHEBI:57945"/>
        <dbReference type="EC" id="1.2.1.3"/>
    </reaction>
</comment>
<dbReference type="PANTHER" id="PTHR42804">
    <property type="entry name" value="ALDEHYDE DEHYDROGENASE"/>
    <property type="match status" value="1"/>
</dbReference>
<evidence type="ECO:0000313" key="7">
    <source>
        <dbReference type="Proteomes" id="UP000234331"/>
    </source>
</evidence>
<dbReference type="GO" id="GO:0004029">
    <property type="term" value="F:aldehyde dehydrogenase (NAD+) activity"/>
    <property type="evidence" value="ECO:0007669"/>
    <property type="project" value="UniProtKB-EC"/>
</dbReference>
<keyword evidence="7" id="KW-1185">Reference proteome</keyword>
<evidence type="ECO:0000256" key="3">
    <source>
        <dbReference type="ARBA" id="ARBA00024226"/>
    </source>
</evidence>
<dbReference type="Gene3D" id="3.40.309.10">
    <property type="entry name" value="Aldehyde Dehydrogenase, Chain A, domain 2"/>
    <property type="match status" value="1"/>
</dbReference>
<proteinExistence type="inferred from homology"/>
<comment type="similarity">
    <text evidence="1">Belongs to the aldehyde dehydrogenase family.</text>
</comment>
<reference evidence="6 7" key="1">
    <citation type="submission" date="2017-06" db="EMBL/GenBank/DDBJ databases">
        <authorList>
            <person name="Kim H.J."/>
            <person name="Triplett B.A."/>
        </authorList>
    </citation>
    <scope>NUCLEOTIDE SEQUENCE [LARGE SCALE GENOMIC DNA]</scope>
    <source>
        <strain evidence="6">FRACA_ARgP5</strain>
    </source>
</reference>
<dbReference type="InterPro" id="IPR015590">
    <property type="entry name" value="Aldehyde_DH_dom"/>
</dbReference>
<evidence type="ECO:0000259" key="5">
    <source>
        <dbReference type="Pfam" id="PF00171"/>
    </source>
</evidence>
<dbReference type="PANTHER" id="PTHR42804:SF1">
    <property type="entry name" value="ALDEHYDE DEHYDROGENASE-RELATED"/>
    <property type="match status" value="1"/>
</dbReference>
<sequence>MIERDSAFIGGEWHEADGADVEVVDSTTELPFGRVRLSTAKQADEAVQAAAQALPSWAALGVDRRAGYLEAISHQLALRSDELREIITREVGTPSGLCRTLQVGLPIRLFRLAADTARAFHHEQRFDRTVVRFEPAGVVACITPWNFPLNQIAKKVAYAMAAGCTVVVKPSEIAPLDAYVLAEATREAGLPSGVFNLVSGTGPEIGETLTTHPDVAVVSLTGSTRAGVRVAELAARGMKKTVLELGGKGASVILADATPQVVSAAVEHALERYLHNSGQACGAVTRLIVPRTRRADVERELLEGLSRFPVGDPFDPATEVGPLVSATQRDRVRSYIELGISSGLNLLVGGSEPPAGHETGYYVTPTIFSSVDPTSRLAQEEIFGPVLVVMEADDDDHAVELANDTQYGLNGAVWGADHDRCVELARRVQVGSITVNGAGGGAGAPSGGLKMSGLGREYGEFGYREFLEPRSYHGALTEPAISEG</sequence>
<dbReference type="InterPro" id="IPR016163">
    <property type="entry name" value="Ald_DH_C"/>
</dbReference>
<evidence type="ECO:0000313" key="6">
    <source>
        <dbReference type="EMBL" id="SNQ45280.1"/>
    </source>
</evidence>
<organism evidence="6 7">
    <name type="scientific">Frankia canadensis</name>
    <dbReference type="NCBI Taxonomy" id="1836972"/>
    <lineage>
        <taxon>Bacteria</taxon>
        <taxon>Bacillati</taxon>
        <taxon>Actinomycetota</taxon>
        <taxon>Actinomycetes</taxon>
        <taxon>Frankiales</taxon>
        <taxon>Frankiaceae</taxon>
        <taxon>Frankia</taxon>
    </lineage>
</organism>
<dbReference type="InterPro" id="IPR016160">
    <property type="entry name" value="Ald_DH_CS_CYS"/>
</dbReference>
<gene>
    <name evidence="6" type="primary">ald</name>
    <name evidence="6" type="ORF">FRACA_10039</name>
</gene>